<keyword evidence="2" id="KW-0732">Signal</keyword>
<feature type="signal peptide" evidence="2">
    <location>
        <begin position="1"/>
        <end position="20"/>
    </location>
</feature>
<accession>A0A0G4F1T7</accession>
<feature type="chain" id="PRO_5005187969" evidence="2">
    <location>
        <begin position="21"/>
        <end position="296"/>
    </location>
</feature>
<dbReference type="AlphaFoldDB" id="A0A0G4F1T7"/>
<feature type="compositionally biased region" description="Basic and acidic residues" evidence="1">
    <location>
        <begin position="128"/>
        <end position="146"/>
    </location>
</feature>
<sequence length="296" mass="33996">MLSKSLTPILFLALCHYSLGEKPDGISELQTQAAPAPASAKPETTETAPQQPSAHLQQPQIKPTESDFEDDDLYAMDVYDDGDNLEEDEASFLQPVMLEDGKVLVPVVTWEIVDEVDLTAVPDEEEKEEKHDEEVDTKKEKTDETSSHAPHSSPDSAAPRKLQWGRRPLFPYAWHDGIHPYRRGPFAWGYRRFFGPRLYARRLSSEEAEEHAVDDEIEPAAPRKLQWGRRPLFPYAWHDGIHPYRRGPFAWGYRRFFGPRLYGRRLSSEEAEEHAVDDEIEPAAKNRLLLSRRDHN</sequence>
<feature type="compositionally biased region" description="Polar residues" evidence="1">
    <location>
        <begin position="45"/>
        <end position="63"/>
    </location>
</feature>
<evidence type="ECO:0000256" key="1">
    <source>
        <dbReference type="SAM" id="MobiDB-lite"/>
    </source>
</evidence>
<organism evidence="3">
    <name type="scientific">Chromera velia CCMP2878</name>
    <dbReference type="NCBI Taxonomy" id="1169474"/>
    <lineage>
        <taxon>Eukaryota</taxon>
        <taxon>Sar</taxon>
        <taxon>Alveolata</taxon>
        <taxon>Colpodellida</taxon>
        <taxon>Chromeraceae</taxon>
        <taxon>Chromera</taxon>
    </lineage>
</organism>
<dbReference type="EMBL" id="CDMZ01000055">
    <property type="protein sequence ID" value="CEM05576.1"/>
    <property type="molecule type" value="Genomic_DNA"/>
</dbReference>
<evidence type="ECO:0000256" key="2">
    <source>
        <dbReference type="SAM" id="SignalP"/>
    </source>
</evidence>
<gene>
    <name evidence="3" type="ORF">Cvel_2642</name>
</gene>
<evidence type="ECO:0000313" key="3">
    <source>
        <dbReference type="EMBL" id="CEM05576.1"/>
    </source>
</evidence>
<feature type="region of interest" description="Disordered" evidence="1">
    <location>
        <begin position="26"/>
        <end position="71"/>
    </location>
</feature>
<dbReference type="VEuPathDB" id="CryptoDB:Cvel_2642"/>
<feature type="compositionally biased region" description="Low complexity" evidence="1">
    <location>
        <begin position="147"/>
        <end position="159"/>
    </location>
</feature>
<reference evidence="3" key="1">
    <citation type="submission" date="2014-11" db="EMBL/GenBank/DDBJ databases">
        <authorList>
            <person name="Otto D Thomas"/>
            <person name="Naeem Raeece"/>
        </authorList>
    </citation>
    <scope>NUCLEOTIDE SEQUENCE</scope>
</reference>
<feature type="region of interest" description="Disordered" evidence="1">
    <location>
        <begin position="119"/>
        <end position="160"/>
    </location>
</feature>
<name>A0A0G4F1T7_9ALVE</name>
<proteinExistence type="predicted"/>
<protein>
    <submittedName>
        <fullName evidence="3">Uncharacterized protein</fullName>
    </submittedName>
</protein>